<evidence type="ECO:0000256" key="1">
    <source>
        <dbReference type="ARBA" id="ARBA00004651"/>
    </source>
</evidence>
<keyword evidence="2" id="KW-1003">Cell membrane</keyword>
<evidence type="ECO:0000256" key="4">
    <source>
        <dbReference type="ARBA" id="ARBA00022989"/>
    </source>
</evidence>
<dbReference type="InterPro" id="IPR047699">
    <property type="entry name" value="Permease_put_prefix"/>
</dbReference>
<feature type="domain" description="ABC3 transporter permease C-terminal" evidence="8">
    <location>
        <begin position="752"/>
        <end position="865"/>
    </location>
</feature>
<comment type="subcellular location">
    <subcellularLocation>
        <location evidence="1">Cell membrane</location>
        <topology evidence="1">Multi-pass membrane protein</topology>
    </subcellularLocation>
</comment>
<evidence type="ECO:0000259" key="9">
    <source>
        <dbReference type="Pfam" id="PF12704"/>
    </source>
</evidence>
<feature type="transmembrane region" description="Helical" evidence="7">
    <location>
        <begin position="450"/>
        <end position="469"/>
    </location>
</feature>
<feature type="domain" description="MacB-like periplasmic core" evidence="9">
    <location>
        <begin position="97"/>
        <end position="288"/>
    </location>
</feature>
<feature type="transmembrane region" description="Helical" evidence="7">
    <location>
        <begin position="408"/>
        <end position="430"/>
    </location>
</feature>
<name>A0ABW3QGH0_9BACT</name>
<gene>
    <name evidence="10" type="ORF">ACFQ4C_29110</name>
</gene>
<evidence type="ECO:0000256" key="2">
    <source>
        <dbReference type="ARBA" id="ARBA00022475"/>
    </source>
</evidence>
<proteinExistence type="inferred from homology"/>
<evidence type="ECO:0000256" key="6">
    <source>
        <dbReference type="ARBA" id="ARBA00038076"/>
    </source>
</evidence>
<feature type="transmembrane region" description="Helical" evidence="7">
    <location>
        <begin position="505"/>
        <end position="524"/>
    </location>
</feature>
<sequence>MPPPQLADRLLKLFCAADRLEEVQGDLHEEFAWQVQRVGERRARLRYWCDVLGFLKPFAIKRKSNDHSPNPLFSPSMLQNYVKIAWRNLVKNQTYALINVTGLALGIGAALLIFALVRYHYSIDKHHQKYDRIYRVTTRFVTPEGNFDIAGVPYPLGKALGNDHPDIEQVAMIDQYRDLLVTLPMRNGPDRKFKEAHQVGAFVQPAYFRIFDYRWLVGGPAELTRPNTVVISAENATKYFGTTQVVGKVIRLNAILNARIVGVFEDYKDNTDFAYPIMASWASLKEFQGRSLPDDFDGINGDTQCFVSLDNRFTAADWDRQMLAFVKKYKPHGVKDTQFLMQPLSAIHFATDTGGVSRGLIGSLVAIGFFLILTASINFVNLATAQALNRSREVGVRKVLGSTRVQLFWQFIGETALLTLAATALALLFFQIGQQLAQEKLHGVFRFTFYYDPTVLGWLVLLIITVIVLSGLYPALVLAGFKPVLALAGRITTRQVGGFSVRRSLVVTQFAISQMLIVGMVVIANQLQYIQNKDLGFRQEAILTVNLPDSPLQDVGKMNAFRNLTMAIPEVKNVSYSVGGPPQSGWISQTMIKFDTRPEPEKFTTQQRFIDAHYLDVYGLKLVAGRNLQPADTSREVLVNEAFVKALGIKNPTEVLGKFVHNGRGLEVVGVLKDFNQNNLKSGIAPLFLTTQATSYHTANLQLHNGNYKRVIDQLEKQYNQLYPDSYFSAQFVDEQLQENYVQEQTMAKLVNFFAGIAVVIGGLGLYGLVLFMAAQKTKEIGVRKVLGASIGDILWLFGREFFRLIFVAFLVATPVAWWVMNHWLQDFVYRIDIGPGIFGLALLATVLTAAVTVSFQSIKAALMNPVRSLRSE</sequence>
<keyword evidence="3 7" id="KW-0812">Transmembrane</keyword>
<comment type="similarity">
    <text evidence="6">Belongs to the ABC-4 integral membrane protein family.</text>
</comment>
<feature type="transmembrane region" description="Helical" evidence="7">
    <location>
        <begin position="841"/>
        <end position="863"/>
    </location>
</feature>
<dbReference type="Pfam" id="PF02687">
    <property type="entry name" value="FtsX"/>
    <property type="match status" value="2"/>
</dbReference>
<feature type="transmembrane region" description="Helical" evidence="7">
    <location>
        <begin position="753"/>
        <end position="775"/>
    </location>
</feature>
<dbReference type="EMBL" id="JBHTLP010000024">
    <property type="protein sequence ID" value="MFD1145226.1"/>
    <property type="molecule type" value="Genomic_DNA"/>
</dbReference>
<keyword evidence="5 7" id="KW-0472">Membrane</keyword>
<dbReference type="Proteomes" id="UP001597116">
    <property type="component" value="Unassembled WGS sequence"/>
</dbReference>
<evidence type="ECO:0000256" key="5">
    <source>
        <dbReference type="ARBA" id="ARBA00023136"/>
    </source>
</evidence>
<dbReference type="InterPro" id="IPR025857">
    <property type="entry name" value="MacB_PCD"/>
</dbReference>
<evidence type="ECO:0000313" key="11">
    <source>
        <dbReference type="Proteomes" id="UP001597116"/>
    </source>
</evidence>
<protein>
    <submittedName>
        <fullName evidence="10">ABC transporter permease</fullName>
    </submittedName>
</protein>
<feature type="domain" description="MacB-like periplasmic core" evidence="9">
    <location>
        <begin position="512"/>
        <end position="696"/>
    </location>
</feature>
<dbReference type="PANTHER" id="PTHR30572">
    <property type="entry name" value="MEMBRANE COMPONENT OF TRANSPORTER-RELATED"/>
    <property type="match status" value="1"/>
</dbReference>
<evidence type="ECO:0000313" key="10">
    <source>
        <dbReference type="EMBL" id="MFD1145226.1"/>
    </source>
</evidence>
<feature type="domain" description="ABC3 transporter permease C-terminal" evidence="8">
    <location>
        <begin position="366"/>
        <end position="480"/>
    </location>
</feature>
<dbReference type="InterPro" id="IPR003838">
    <property type="entry name" value="ABC3_permease_C"/>
</dbReference>
<dbReference type="InterPro" id="IPR050250">
    <property type="entry name" value="Macrolide_Exporter_MacB"/>
</dbReference>
<feature type="transmembrane region" description="Helical" evidence="7">
    <location>
        <begin position="364"/>
        <end position="388"/>
    </location>
</feature>
<reference evidence="11" key="1">
    <citation type="journal article" date="2019" name="Int. J. Syst. Evol. Microbiol.">
        <title>The Global Catalogue of Microorganisms (GCM) 10K type strain sequencing project: providing services to taxonomists for standard genome sequencing and annotation.</title>
        <authorList>
            <consortium name="The Broad Institute Genomics Platform"/>
            <consortium name="The Broad Institute Genome Sequencing Center for Infectious Disease"/>
            <person name="Wu L."/>
            <person name="Ma J."/>
        </authorList>
    </citation>
    <scope>NUCLEOTIDE SEQUENCE [LARGE SCALE GENOMIC DNA]</scope>
    <source>
        <strain evidence="11">CCUG 55608</strain>
    </source>
</reference>
<feature type="transmembrane region" description="Helical" evidence="7">
    <location>
        <begin position="96"/>
        <end position="117"/>
    </location>
</feature>
<dbReference type="RefSeq" id="WP_265988449.1">
    <property type="nucleotide sequence ID" value="NZ_CP110973.1"/>
</dbReference>
<evidence type="ECO:0000256" key="3">
    <source>
        <dbReference type="ARBA" id="ARBA00022692"/>
    </source>
</evidence>
<organism evidence="10 11">
    <name type="scientific">Larkinella insperata</name>
    <dbReference type="NCBI Taxonomy" id="332158"/>
    <lineage>
        <taxon>Bacteria</taxon>
        <taxon>Pseudomonadati</taxon>
        <taxon>Bacteroidota</taxon>
        <taxon>Cytophagia</taxon>
        <taxon>Cytophagales</taxon>
        <taxon>Spirosomataceae</taxon>
        <taxon>Larkinella</taxon>
    </lineage>
</organism>
<feature type="transmembrane region" description="Helical" evidence="7">
    <location>
        <begin position="802"/>
        <end position="821"/>
    </location>
</feature>
<evidence type="ECO:0000259" key="8">
    <source>
        <dbReference type="Pfam" id="PF02687"/>
    </source>
</evidence>
<comment type="caution">
    <text evidence="10">The sequence shown here is derived from an EMBL/GenBank/DDBJ whole genome shotgun (WGS) entry which is preliminary data.</text>
</comment>
<keyword evidence="11" id="KW-1185">Reference proteome</keyword>
<dbReference type="NCBIfam" id="NF038404">
    <property type="entry name" value="perm_prefix_2"/>
    <property type="match status" value="1"/>
</dbReference>
<accession>A0ABW3QGH0</accession>
<keyword evidence="4 7" id="KW-1133">Transmembrane helix</keyword>
<dbReference type="Pfam" id="PF12704">
    <property type="entry name" value="MacB_PCD"/>
    <property type="match status" value="2"/>
</dbReference>
<evidence type="ECO:0000256" key="7">
    <source>
        <dbReference type="SAM" id="Phobius"/>
    </source>
</evidence>
<dbReference type="PANTHER" id="PTHR30572:SF4">
    <property type="entry name" value="ABC TRANSPORTER PERMEASE YTRF"/>
    <property type="match status" value="1"/>
</dbReference>